<protein>
    <submittedName>
        <fullName evidence="1">Uncharacterized protein</fullName>
    </submittedName>
</protein>
<reference evidence="1 2" key="1">
    <citation type="submission" date="2019-08" db="EMBL/GenBank/DDBJ databases">
        <title>Gluconobacter frateurii HD924 genome.</title>
        <authorList>
            <person name="Liu Y."/>
            <person name="Zhang P."/>
        </authorList>
    </citation>
    <scope>NUCLEOTIDE SEQUENCE [LARGE SCALE GENOMIC DNA]</scope>
    <source>
        <strain evidence="1 2">HD924</strain>
    </source>
</reference>
<organism evidence="1 2">
    <name type="scientific">Gluconobacter thailandicus</name>
    <dbReference type="NCBI Taxonomy" id="257438"/>
    <lineage>
        <taxon>Bacteria</taxon>
        <taxon>Pseudomonadati</taxon>
        <taxon>Pseudomonadota</taxon>
        <taxon>Alphaproteobacteria</taxon>
        <taxon>Acetobacterales</taxon>
        <taxon>Acetobacteraceae</taxon>
        <taxon>Gluconobacter</taxon>
    </lineage>
</organism>
<proteinExistence type="predicted"/>
<evidence type="ECO:0000313" key="1">
    <source>
        <dbReference type="EMBL" id="QEH94830.1"/>
    </source>
</evidence>
<dbReference type="Proteomes" id="UP000323560">
    <property type="component" value="Chromosome"/>
</dbReference>
<name>A0AAJ0VJU4_GLUTH</name>
<dbReference type="KEGG" id="gti:FXF46_00045"/>
<gene>
    <name evidence="1" type="ORF">FXF46_00045</name>
</gene>
<evidence type="ECO:0000313" key="2">
    <source>
        <dbReference type="Proteomes" id="UP000323560"/>
    </source>
</evidence>
<accession>A0AAJ0VJU4</accession>
<dbReference type="EMBL" id="CP043043">
    <property type="protein sequence ID" value="QEH94830.1"/>
    <property type="molecule type" value="Genomic_DNA"/>
</dbReference>
<dbReference type="AlphaFoldDB" id="A0AAJ0VJU4"/>
<sequence>MILQKSSGAPCYRSQAGLIFLKASPGKGHLGHSNSFAPIGEAVFRSSADQHACTLEHGRRG</sequence>